<keyword evidence="2" id="KW-0645">Protease</keyword>
<keyword evidence="4" id="KW-0788">Thiol protease</keyword>
<feature type="domain" description="Ubiquitin-like protease family profile" evidence="6">
    <location>
        <begin position="178"/>
        <end position="354"/>
    </location>
</feature>
<keyword evidence="3" id="KW-0378">Hydrolase</keyword>
<protein>
    <recommendedName>
        <fullName evidence="6">Ubiquitin-like protease family profile domain-containing protein</fullName>
    </recommendedName>
</protein>
<keyword evidence="8" id="KW-1185">Reference proteome</keyword>
<evidence type="ECO:0000256" key="5">
    <source>
        <dbReference type="SAM" id="Phobius"/>
    </source>
</evidence>
<evidence type="ECO:0000256" key="4">
    <source>
        <dbReference type="ARBA" id="ARBA00022807"/>
    </source>
</evidence>
<dbReference type="PANTHER" id="PTHR12606:SF1">
    <property type="entry name" value="UBIQUITIN-LIKE-SPECIFIC PROTEASE 1A"/>
    <property type="match status" value="1"/>
</dbReference>
<keyword evidence="5" id="KW-0472">Membrane</keyword>
<dbReference type="SUPFAM" id="SSF54001">
    <property type="entry name" value="Cysteine proteinases"/>
    <property type="match status" value="1"/>
</dbReference>
<reference evidence="7 8" key="1">
    <citation type="journal article" date="2023" name="Hortic Res">
        <title>The complete reference genome for grapevine (Vitis vinifera L.) genetics and breeding.</title>
        <authorList>
            <person name="Shi X."/>
            <person name="Cao S."/>
            <person name="Wang X."/>
            <person name="Huang S."/>
            <person name="Wang Y."/>
            <person name="Liu Z."/>
            <person name="Liu W."/>
            <person name="Leng X."/>
            <person name="Peng Y."/>
            <person name="Wang N."/>
            <person name="Wang Y."/>
            <person name="Ma Z."/>
            <person name="Xu X."/>
            <person name="Zhang F."/>
            <person name="Xue H."/>
            <person name="Zhong H."/>
            <person name="Wang Y."/>
            <person name="Zhang K."/>
            <person name="Velt A."/>
            <person name="Avia K."/>
            <person name="Holtgrawe D."/>
            <person name="Grimplet J."/>
            <person name="Matus J.T."/>
            <person name="Ware D."/>
            <person name="Wu X."/>
            <person name="Wang H."/>
            <person name="Liu C."/>
            <person name="Fang Y."/>
            <person name="Rustenholz C."/>
            <person name="Cheng Z."/>
            <person name="Xiao H."/>
            <person name="Zhou Y."/>
        </authorList>
    </citation>
    <scope>NUCLEOTIDE SEQUENCE [LARGE SCALE GENOMIC DNA]</scope>
    <source>
        <strain evidence="8">cv. Pinot noir / PN40024</strain>
        <tissue evidence="7">Leaf</tissue>
    </source>
</reference>
<keyword evidence="5" id="KW-1133">Transmembrane helix</keyword>
<dbReference type="EMBL" id="CP126649">
    <property type="protein sequence ID" value="WJZ83007.1"/>
    <property type="molecule type" value="Genomic_DNA"/>
</dbReference>
<organism evidence="7 8">
    <name type="scientific">Vitis vinifera</name>
    <name type="common">Grape</name>
    <dbReference type="NCBI Taxonomy" id="29760"/>
    <lineage>
        <taxon>Eukaryota</taxon>
        <taxon>Viridiplantae</taxon>
        <taxon>Streptophyta</taxon>
        <taxon>Embryophyta</taxon>
        <taxon>Tracheophyta</taxon>
        <taxon>Spermatophyta</taxon>
        <taxon>Magnoliopsida</taxon>
        <taxon>eudicotyledons</taxon>
        <taxon>Gunneridae</taxon>
        <taxon>Pentapetalae</taxon>
        <taxon>rosids</taxon>
        <taxon>Vitales</taxon>
        <taxon>Vitaceae</taxon>
        <taxon>Viteae</taxon>
        <taxon>Vitis</taxon>
    </lineage>
</organism>
<dbReference type="PROSITE" id="PS50600">
    <property type="entry name" value="ULP_PROTEASE"/>
    <property type="match status" value="1"/>
</dbReference>
<dbReference type="Gene3D" id="3.40.395.10">
    <property type="entry name" value="Adenoviral Proteinase, Chain A"/>
    <property type="match status" value="1"/>
</dbReference>
<gene>
    <name evidence="7" type="ORF">VitviT2T_002724</name>
</gene>
<keyword evidence="5" id="KW-0812">Transmembrane</keyword>
<feature type="transmembrane region" description="Helical" evidence="5">
    <location>
        <begin position="451"/>
        <end position="473"/>
    </location>
</feature>
<name>A0ABY9BJD1_VITVI</name>
<evidence type="ECO:0000259" key="6">
    <source>
        <dbReference type="PROSITE" id="PS50600"/>
    </source>
</evidence>
<comment type="similarity">
    <text evidence="1">Belongs to the peptidase C48 family.</text>
</comment>
<evidence type="ECO:0000256" key="1">
    <source>
        <dbReference type="ARBA" id="ARBA00005234"/>
    </source>
</evidence>
<proteinExistence type="inferred from homology"/>
<dbReference type="Proteomes" id="UP001227230">
    <property type="component" value="Chromosome 2"/>
</dbReference>
<dbReference type="InterPro" id="IPR003653">
    <property type="entry name" value="Peptidase_C48_C"/>
</dbReference>
<sequence>MHDLWDTVWDSEVGVRKNWAKFVLQYVEDGIRDYRTSHPTYIRGCVLFLQLFYISKFYMTTFQVEVCSPLSAAWTDEQVKRRLAAEIHTYGNYGHVQVIQGSTPSAHNDGHPYETGCSHSDDPTETIEARLSRNSEHLMSLASSVAQDIATLRARLVADYALFEDGEPSEILCDMHGTYITRDELSSLNGGRWVNSAIVGLVCRMMNAEQDIPPRAHYFDPSFFVVLASLTPNAKKHEIKERCRMFLHAEFVGHDFSSCDMLFFPVCDNNHWHVHVVNIPASRVDILSSLPLRRGNGISAVSRRLSDAIDQAFHAHGMLRRVEVSKFQHVQPQIVQQLNGYDCGMFAIKYMEHWNGATLAHSIAEDKMHLYRLRLVVTLVTNAANNAKDKTGPSYAKSIPLLSPIINSVEQNIESQLKARHPELVEWFRMVELPRIAGFFIPLLKKRSMEYAGSGVAGSILAISCCGGSLFIYPKFSSRSVYQRFMEEIAGDDLQIEALPVGSIASDSAVTALLYWQGKLFVGCVDRIIKVYSGQ</sequence>
<evidence type="ECO:0000313" key="8">
    <source>
        <dbReference type="Proteomes" id="UP001227230"/>
    </source>
</evidence>
<dbReference type="Pfam" id="PF02902">
    <property type="entry name" value="Peptidase_C48"/>
    <property type="match status" value="1"/>
</dbReference>
<dbReference type="InterPro" id="IPR038765">
    <property type="entry name" value="Papain-like_cys_pep_sf"/>
</dbReference>
<evidence type="ECO:0000256" key="2">
    <source>
        <dbReference type="ARBA" id="ARBA00022670"/>
    </source>
</evidence>
<dbReference type="PANTHER" id="PTHR12606">
    <property type="entry name" value="SENTRIN/SUMO-SPECIFIC PROTEASE"/>
    <property type="match status" value="1"/>
</dbReference>
<accession>A0ABY9BJD1</accession>
<evidence type="ECO:0000313" key="7">
    <source>
        <dbReference type="EMBL" id="WJZ83007.1"/>
    </source>
</evidence>
<evidence type="ECO:0000256" key="3">
    <source>
        <dbReference type="ARBA" id="ARBA00022801"/>
    </source>
</evidence>